<keyword evidence="1" id="KW-0812">Transmembrane</keyword>
<sequence>MRSFGQKGQESAPFELLVAVVIMTFVILLGYRALDQVAEIKCKGEVEGEMEKLKTTLENIVKQKGKENLGLYFPACQGEKDTSVRIKGFEDERICAAFCGGSRKSCTLLSYSSPKFSISKCLRISINTTFGLGETCTGQEVSDPEKYEAQDFKADIGIDNGNYVLVSKFDLTGSYPILCAYKRKAG</sequence>
<evidence type="ECO:0000313" key="2">
    <source>
        <dbReference type="EMBL" id="MBS3063316.1"/>
    </source>
</evidence>
<dbReference type="Proteomes" id="UP000678237">
    <property type="component" value="Unassembled WGS sequence"/>
</dbReference>
<name>A0A8T4LKE4_9ARCH</name>
<protein>
    <submittedName>
        <fullName evidence="2">Uncharacterized protein</fullName>
    </submittedName>
</protein>
<evidence type="ECO:0000256" key="1">
    <source>
        <dbReference type="SAM" id="Phobius"/>
    </source>
</evidence>
<feature type="transmembrane region" description="Helical" evidence="1">
    <location>
        <begin position="12"/>
        <end position="34"/>
    </location>
</feature>
<organism evidence="2 3">
    <name type="scientific">Candidatus Iainarchaeum sp</name>
    <dbReference type="NCBI Taxonomy" id="3101447"/>
    <lineage>
        <taxon>Archaea</taxon>
        <taxon>Candidatus Iainarchaeota</taxon>
        <taxon>Candidatus Iainarchaeia</taxon>
        <taxon>Candidatus Iainarchaeales</taxon>
        <taxon>Candidatus Iainarchaeaceae</taxon>
        <taxon>Candidatus Iainarchaeum</taxon>
    </lineage>
</organism>
<keyword evidence="1" id="KW-0472">Membrane</keyword>
<keyword evidence="1" id="KW-1133">Transmembrane helix</keyword>
<reference evidence="2" key="1">
    <citation type="submission" date="2021-03" db="EMBL/GenBank/DDBJ databases">
        <authorList>
            <person name="Jaffe A."/>
        </authorList>
    </citation>
    <scope>NUCLEOTIDE SEQUENCE</scope>
    <source>
        <strain evidence="2">RIFCSPLOWO2_01_FULL_58_19</strain>
    </source>
</reference>
<dbReference type="EMBL" id="JAGVWE010000004">
    <property type="protein sequence ID" value="MBS3063316.1"/>
    <property type="molecule type" value="Genomic_DNA"/>
</dbReference>
<dbReference type="AlphaFoldDB" id="A0A8T4LKE4"/>
<reference evidence="2" key="2">
    <citation type="submission" date="2021-05" db="EMBL/GenBank/DDBJ databases">
        <title>Protein family content uncovers lineage relationships and bacterial pathway maintenance mechanisms in DPANN archaea.</title>
        <authorList>
            <person name="Castelle C.J."/>
            <person name="Meheust R."/>
            <person name="Jaffe A.L."/>
            <person name="Seitz K."/>
            <person name="Gong X."/>
            <person name="Baker B.J."/>
            <person name="Banfield J.F."/>
        </authorList>
    </citation>
    <scope>NUCLEOTIDE SEQUENCE</scope>
    <source>
        <strain evidence="2">RIFCSPLOWO2_01_FULL_58_19</strain>
    </source>
</reference>
<evidence type="ECO:0000313" key="3">
    <source>
        <dbReference type="Proteomes" id="UP000678237"/>
    </source>
</evidence>
<proteinExistence type="predicted"/>
<comment type="caution">
    <text evidence="2">The sequence shown here is derived from an EMBL/GenBank/DDBJ whole genome shotgun (WGS) entry which is preliminary data.</text>
</comment>
<accession>A0A8T4LKE4</accession>
<gene>
    <name evidence="2" type="ORF">J4203_05590</name>
</gene>